<comment type="caution">
    <text evidence="2">The sequence shown here is derived from an EMBL/GenBank/DDBJ whole genome shotgun (WGS) entry which is preliminary data.</text>
</comment>
<feature type="region of interest" description="Disordered" evidence="1">
    <location>
        <begin position="188"/>
        <end position="212"/>
    </location>
</feature>
<dbReference type="EMBL" id="JSZA02000172">
    <property type="protein sequence ID" value="KHD05952.1"/>
    <property type="molecule type" value="Genomic_DNA"/>
</dbReference>
<feature type="compositionally biased region" description="Polar residues" evidence="1">
    <location>
        <begin position="191"/>
        <end position="202"/>
    </location>
</feature>
<evidence type="ECO:0000313" key="2">
    <source>
        <dbReference type="EMBL" id="KHD05952.1"/>
    </source>
</evidence>
<sequence>MAKGNAADRARQQNDAAKDVNGMLCTKCTKNCSNYNTDTQKFIDDVNKFYDSQINSYQEKYDKKVAEYKKKNWAQSDGDSPFKDFLQRIKSCKQDKASFNKQVQQNCKHGDKIFTLANVVNNEAGTSNSKAKEAIAYAYLNMTGGTVREPKGAEISHYEKLNTRFSGMDDSNKYAFLPNFTKSMKAAGKRLSNSNPTANDPTSGADHWVSPSGLGKSPKAGYYLREEYGTYFPNWARANDDPKTKKYIKDGTFKKTYKEFPINGVDDGDFLFYIGVK</sequence>
<evidence type="ECO:0000256" key="1">
    <source>
        <dbReference type="SAM" id="MobiDB-lite"/>
    </source>
</evidence>
<keyword evidence="3" id="KW-1185">Reference proteome</keyword>
<name>A0A0A6P6C2_9GAMM</name>
<dbReference type="Proteomes" id="UP000030428">
    <property type="component" value="Unassembled WGS sequence"/>
</dbReference>
<organism evidence="2 3">
    <name type="scientific">Candidatus Thiomargarita nelsonii</name>
    <dbReference type="NCBI Taxonomy" id="1003181"/>
    <lineage>
        <taxon>Bacteria</taxon>
        <taxon>Pseudomonadati</taxon>
        <taxon>Pseudomonadota</taxon>
        <taxon>Gammaproteobacteria</taxon>
        <taxon>Thiotrichales</taxon>
        <taxon>Thiotrichaceae</taxon>
        <taxon>Thiomargarita</taxon>
    </lineage>
</organism>
<dbReference type="AlphaFoldDB" id="A0A0A6P6C2"/>
<evidence type="ECO:0000313" key="3">
    <source>
        <dbReference type="Proteomes" id="UP000030428"/>
    </source>
</evidence>
<proteinExistence type="predicted"/>
<gene>
    <name evidence="2" type="ORF">PN36_27610</name>
</gene>
<accession>A0A0A6P6C2</accession>
<reference evidence="2 3" key="1">
    <citation type="journal article" date="2016" name="Front. Microbiol.">
        <title>Single-Cell (Meta-)Genomics of a Dimorphic Candidatus Thiomargarita nelsonii Reveals Genomic Plasticity.</title>
        <authorList>
            <person name="Flood B.E."/>
            <person name="Fliss P."/>
            <person name="Jones D.S."/>
            <person name="Dick G.J."/>
            <person name="Jain S."/>
            <person name="Kaster A.K."/>
            <person name="Winkel M."/>
            <person name="Mussmann M."/>
            <person name="Bailey J."/>
        </authorList>
    </citation>
    <scope>NUCLEOTIDE SEQUENCE [LARGE SCALE GENOMIC DNA]</scope>
    <source>
        <strain evidence="2">Hydrate Ridge</strain>
    </source>
</reference>
<protein>
    <submittedName>
        <fullName evidence="2">Uncharacterized protein</fullName>
    </submittedName>
</protein>